<evidence type="ECO:0000313" key="2">
    <source>
        <dbReference type="Proteomes" id="UP000189835"/>
    </source>
</evidence>
<gene>
    <name evidence="1" type="ORF">B1L04_18315</name>
</gene>
<evidence type="ECO:0000313" key="1">
    <source>
        <dbReference type="EMBL" id="OPF17837.1"/>
    </source>
</evidence>
<sequence length="205" mass="22101">MKGLNLALIFGTAIGLICEIKPVFSFNLSFIRDDEFAVDVTLFQGNVDDEGNLIPPSAIEFPSDFSLVGNWWTIQGTITGEKVLTTPVQFNSVSINGSIFHNRPTSDGQDGNGSGAPFNFNLMIQKTRPSLSIIATQKSGLLSHGEHFDTYVATLSAFSTLPTTNFPGYELRIRGKHSPEPSSLITLLALGTIGAGATLKRKLKP</sequence>
<name>A0A1V4BTR9_MICAE</name>
<dbReference type="EMBL" id="MVGR01000004">
    <property type="protein sequence ID" value="OPF17837.1"/>
    <property type="molecule type" value="Genomic_DNA"/>
</dbReference>
<evidence type="ECO:0008006" key="3">
    <source>
        <dbReference type="Google" id="ProtNLM"/>
    </source>
</evidence>
<organism evidence="1 2">
    <name type="scientific">Microcystis aeruginosa KW</name>
    <dbReference type="NCBI Taxonomy" id="1960155"/>
    <lineage>
        <taxon>Bacteria</taxon>
        <taxon>Bacillati</taxon>
        <taxon>Cyanobacteriota</taxon>
        <taxon>Cyanophyceae</taxon>
        <taxon>Oscillatoriophycideae</taxon>
        <taxon>Chroococcales</taxon>
        <taxon>Microcystaceae</taxon>
        <taxon>Microcystis</taxon>
    </lineage>
</organism>
<comment type="caution">
    <text evidence="1">The sequence shown here is derived from an EMBL/GenBank/DDBJ whole genome shotgun (WGS) entry which is preliminary data.</text>
</comment>
<proteinExistence type="predicted"/>
<dbReference type="AlphaFoldDB" id="A0A1V4BTR9"/>
<protein>
    <recommendedName>
        <fullName evidence="3">PEP-CTERM protein-sorting domain-containing protein</fullName>
    </recommendedName>
</protein>
<dbReference type="RefSeq" id="WP_079208872.1">
    <property type="nucleotide sequence ID" value="NZ_MVGR01000004.1"/>
</dbReference>
<reference evidence="1 2" key="1">
    <citation type="submission" date="2017-02" db="EMBL/GenBank/DDBJ databases">
        <title>Genome sequence of Microcystis aeruginosa KW.</title>
        <authorList>
            <person name="Oh H.-M."/>
            <person name="Ahn C.-Y."/>
            <person name="Jeong H."/>
            <person name="Srivastava A."/>
            <person name="Lee H.-G."/>
            <person name="Kang S.-R."/>
        </authorList>
    </citation>
    <scope>NUCLEOTIDE SEQUENCE [LARGE SCALE GENOMIC DNA]</scope>
    <source>
        <strain evidence="1 2">KW</strain>
    </source>
</reference>
<dbReference type="Proteomes" id="UP000189835">
    <property type="component" value="Unassembled WGS sequence"/>
</dbReference>
<accession>A0A1V4BTR9</accession>